<evidence type="ECO:0000256" key="1">
    <source>
        <dbReference type="SAM" id="Phobius"/>
    </source>
</evidence>
<keyword evidence="3" id="KW-1185">Reference proteome</keyword>
<accession>A0ABT8HWD9</accession>
<reference evidence="2" key="1">
    <citation type="submission" date="2023-07" db="EMBL/GenBank/DDBJ databases">
        <title>Fictibacillus sp. isolated from freshwater pond.</title>
        <authorList>
            <person name="Kirdat K."/>
            <person name="Bhat A."/>
            <person name="Mourya A."/>
            <person name="Yadav A."/>
        </authorList>
    </citation>
    <scope>NUCLEOTIDE SEQUENCE</scope>
    <source>
        <strain evidence="2">NE201</strain>
    </source>
</reference>
<gene>
    <name evidence="2" type="ORF">QYB97_11425</name>
</gene>
<keyword evidence="1" id="KW-0472">Membrane</keyword>
<feature type="transmembrane region" description="Helical" evidence="1">
    <location>
        <begin position="160"/>
        <end position="179"/>
    </location>
</feature>
<feature type="transmembrane region" description="Helical" evidence="1">
    <location>
        <begin position="253"/>
        <end position="269"/>
    </location>
</feature>
<feature type="transmembrane region" description="Helical" evidence="1">
    <location>
        <begin position="92"/>
        <end position="111"/>
    </location>
</feature>
<organism evidence="2 3">
    <name type="scientific">Fictibacillus fluitans</name>
    <dbReference type="NCBI Taxonomy" id="3058422"/>
    <lineage>
        <taxon>Bacteria</taxon>
        <taxon>Bacillati</taxon>
        <taxon>Bacillota</taxon>
        <taxon>Bacilli</taxon>
        <taxon>Bacillales</taxon>
        <taxon>Fictibacillaceae</taxon>
        <taxon>Fictibacillus</taxon>
    </lineage>
</organism>
<evidence type="ECO:0000313" key="3">
    <source>
        <dbReference type="Proteomes" id="UP001172721"/>
    </source>
</evidence>
<sequence>MDLSIINIGIIFPILLLPFLILLSQHPNKIIRSVVKVLTLLVVFSLIAVIPLYSLFQVGAKTLIIPLIPIVSRFAVWIITKTKIFSFNLTDIIYNLLLLSIASVGFSLLSIAYEQKIQYTLLVILALWLSLFVETGKYILMANFAGLVTPAYLISRSADATAFLLFIYIIGMVIIRFLDKILSLSARARTNVERTLIVIILLGTYPIMIQRNFTFPLQTILIQLVVFIGLFLIYFLLTYIIEKINMHFVFQHYIPPIISVILVILIMSFKENANISNTFSLTFYFLVLIFTFFACLRILSPISKKGEDRSYFNNETILEGFQFYFGKNFGNKLFRLIMGSNPHLIRPAFSYSIFAICISAVSFVFFKNHNFNTLSESVIKNYYFYTLLSVLTAVSFVNSISNVVEKKDATGLKPEEAIKYSTSISFNYLLILLPFLWIEYKELRELNLPLLLICLCYVLFIALSANFLLFLDFSKIHLNGLALTRGFLSLTMIAIPYISLMVAYIHFFNNDLLESLKIVYFTLLPLSLFLAVLSRLLSYDILLLSKKSQVTSLILLLLSILNLLFNKAFVLGTMSSLILFGVKEDIAMKVTLYFQIFNIMNVIIIIIIMVPLSRRPKKNLLDYAKQYKGGLSK</sequence>
<protein>
    <submittedName>
        <fullName evidence="2">Uncharacterized protein</fullName>
    </submittedName>
</protein>
<feature type="transmembrane region" description="Helical" evidence="1">
    <location>
        <begin position="191"/>
        <end position="208"/>
    </location>
</feature>
<feature type="transmembrane region" description="Helical" evidence="1">
    <location>
        <begin position="450"/>
        <end position="471"/>
    </location>
</feature>
<dbReference type="EMBL" id="JAUHTR010000005">
    <property type="protein sequence ID" value="MDN4525093.1"/>
    <property type="molecule type" value="Genomic_DNA"/>
</dbReference>
<name>A0ABT8HWD9_9BACL</name>
<feature type="transmembrane region" description="Helical" evidence="1">
    <location>
        <begin position="518"/>
        <end position="538"/>
    </location>
</feature>
<feature type="transmembrane region" description="Helical" evidence="1">
    <location>
        <begin position="382"/>
        <end position="405"/>
    </location>
</feature>
<feature type="transmembrane region" description="Helical" evidence="1">
    <location>
        <begin position="592"/>
        <end position="612"/>
    </location>
</feature>
<feature type="transmembrane region" description="Helical" evidence="1">
    <location>
        <begin position="483"/>
        <end position="506"/>
    </location>
</feature>
<dbReference type="Proteomes" id="UP001172721">
    <property type="component" value="Unassembled WGS sequence"/>
</dbReference>
<comment type="caution">
    <text evidence="2">The sequence shown here is derived from an EMBL/GenBank/DDBJ whole genome shotgun (WGS) entry which is preliminary data.</text>
</comment>
<feature type="transmembrane region" description="Helical" evidence="1">
    <location>
        <begin position="35"/>
        <end position="56"/>
    </location>
</feature>
<feature type="transmembrane region" description="Helical" evidence="1">
    <location>
        <begin position="6"/>
        <end position="23"/>
    </location>
</feature>
<feature type="transmembrane region" description="Helical" evidence="1">
    <location>
        <begin position="417"/>
        <end position="438"/>
    </location>
</feature>
<feature type="transmembrane region" description="Helical" evidence="1">
    <location>
        <begin position="62"/>
        <end position="80"/>
    </location>
</feature>
<keyword evidence="1" id="KW-0812">Transmembrane</keyword>
<proteinExistence type="predicted"/>
<feature type="transmembrane region" description="Helical" evidence="1">
    <location>
        <begin position="220"/>
        <end position="241"/>
    </location>
</feature>
<dbReference type="RefSeq" id="WP_301166133.1">
    <property type="nucleotide sequence ID" value="NZ_JAUHTR010000005.1"/>
</dbReference>
<feature type="transmembrane region" description="Helical" evidence="1">
    <location>
        <begin position="281"/>
        <end position="299"/>
    </location>
</feature>
<feature type="transmembrane region" description="Helical" evidence="1">
    <location>
        <begin position="550"/>
        <end position="580"/>
    </location>
</feature>
<feature type="transmembrane region" description="Helical" evidence="1">
    <location>
        <begin position="348"/>
        <end position="366"/>
    </location>
</feature>
<feature type="transmembrane region" description="Helical" evidence="1">
    <location>
        <begin position="117"/>
        <end position="133"/>
    </location>
</feature>
<keyword evidence="1" id="KW-1133">Transmembrane helix</keyword>
<evidence type="ECO:0000313" key="2">
    <source>
        <dbReference type="EMBL" id="MDN4525093.1"/>
    </source>
</evidence>